<gene>
    <name evidence="17" type="primary">ND6</name>
</gene>
<evidence type="ECO:0000313" key="17">
    <source>
        <dbReference type="EMBL" id="ALR69029.1"/>
    </source>
</evidence>
<evidence type="ECO:0000256" key="14">
    <source>
        <dbReference type="ARBA" id="ARBA00049551"/>
    </source>
</evidence>
<evidence type="ECO:0000256" key="16">
    <source>
        <dbReference type="SAM" id="SignalP"/>
    </source>
</evidence>
<dbReference type="AlphaFoldDB" id="A0A1L2BHQ9"/>
<feature type="transmembrane region" description="Helical" evidence="15">
    <location>
        <begin position="53"/>
        <end position="75"/>
    </location>
</feature>
<protein>
    <recommendedName>
        <fullName evidence="4 15">NADH-ubiquinone oxidoreductase chain 6</fullName>
        <ecNumber evidence="3 15">7.1.1.2</ecNumber>
    </recommendedName>
</protein>
<feature type="transmembrane region" description="Helical" evidence="15">
    <location>
        <begin position="129"/>
        <end position="158"/>
    </location>
</feature>
<keyword evidence="5 15" id="KW-0813">Transport</keyword>
<evidence type="ECO:0000256" key="3">
    <source>
        <dbReference type="ARBA" id="ARBA00012944"/>
    </source>
</evidence>
<organism evidence="17">
    <name type="scientific">Apistogramma cacatuoides</name>
    <dbReference type="NCBI Taxonomy" id="1574379"/>
    <lineage>
        <taxon>Eukaryota</taxon>
        <taxon>Metazoa</taxon>
        <taxon>Chordata</taxon>
        <taxon>Craniata</taxon>
        <taxon>Vertebrata</taxon>
        <taxon>Euteleostomi</taxon>
        <taxon>Actinopterygii</taxon>
        <taxon>Neopterygii</taxon>
        <taxon>Teleostei</taxon>
        <taxon>Neoteleostei</taxon>
        <taxon>Acanthomorphata</taxon>
        <taxon>Ovalentaria</taxon>
        <taxon>Cichlomorphae</taxon>
        <taxon>Cichliformes</taxon>
        <taxon>Cichlidae</taxon>
        <taxon>New World cichlids</taxon>
        <taxon>Geophaginae</taxon>
        <taxon>Geophagini</taxon>
        <taxon>Apistogramma</taxon>
    </lineage>
</organism>
<evidence type="ECO:0000256" key="5">
    <source>
        <dbReference type="ARBA" id="ARBA00022448"/>
    </source>
</evidence>
<evidence type="ECO:0000256" key="10">
    <source>
        <dbReference type="ARBA" id="ARBA00022989"/>
    </source>
</evidence>
<keyword evidence="8 15" id="KW-1278">Translocase</keyword>
<evidence type="ECO:0000256" key="12">
    <source>
        <dbReference type="ARBA" id="ARBA00023128"/>
    </source>
</evidence>
<comment type="function">
    <text evidence="15">Core subunit of the mitochondrial membrane respiratory chain NADH dehydrogenase (Complex I) which catalyzes electron transfer from NADH through the respiratory chain, using ubiquinone as an electron acceptor. Essential for the catalytic activity and assembly of complex I.</text>
</comment>
<proteinExistence type="inferred from homology"/>
<comment type="subcellular location">
    <subcellularLocation>
        <location evidence="1 15">Mitochondrion membrane</location>
        <topology evidence="1 15">Multi-pass membrane protein</topology>
    </subcellularLocation>
</comment>
<geneLocation type="mitochondrion" evidence="17"/>
<dbReference type="InterPro" id="IPR001457">
    <property type="entry name" value="NADH_UbQ/plastoQ_OxRdtase_su6"/>
</dbReference>
<dbReference type="PANTHER" id="PTHR11435:SF1">
    <property type="entry name" value="NADH-UBIQUINONE OXIDOREDUCTASE CHAIN 6"/>
    <property type="match status" value="1"/>
</dbReference>
<comment type="similarity">
    <text evidence="2 15">Belongs to the complex I subunit 6 family.</text>
</comment>
<sequence>MFYIMFLFLFGLVVGLAAVASNPSPYFAALGLVVVAGLGCGVLVWHGGVFLSLILFLIYLGGMLVVFAYSAALAAEPHPESWGSAPVFGLMVMYMFGVYVAADVFLGGGNEVWILVEEFSEFSAHRADVGGIALVYSFGGGMLVLGVWALLLTLFVVLELTRGLSRGTLRAV</sequence>
<keyword evidence="6 15" id="KW-0679">Respiratory chain</keyword>
<name>A0A1L2BHQ9_9CICH</name>
<dbReference type="InterPro" id="IPR050269">
    <property type="entry name" value="ComplexI_Subunit6"/>
</dbReference>
<evidence type="ECO:0000256" key="4">
    <source>
        <dbReference type="ARBA" id="ARBA00021095"/>
    </source>
</evidence>
<keyword evidence="12 15" id="KW-0496">Mitochondrion</keyword>
<dbReference type="EMBL" id="KR150874">
    <property type="protein sequence ID" value="ALR69029.1"/>
    <property type="molecule type" value="Genomic_DNA"/>
</dbReference>
<feature type="chain" id="PRO_5009851720" description="NADH-ubiquinone oxidoreductase chain 6" evidence="16">
    <location>
        <begin position="18"/>
        <end position="172"/>
    </location>
</feature>
<keyword evidence="13 15" id="KW-0472">Membrane</keyword>
<evidence type="ECO:0000256" key="1">
    <source>
        <dbReference type="ARBA" id="ARBA00004225"/>
    </source>
</evidence>
<reference evidence="17" key="1">
    <citation type="submission" date="2015-04" db="EMBL/GenBank/DDBJ databases">
        <title>Mitochondrial genomes of Neotropical cichlids.</title>
        <authorList>
            <person name="Musilova Z."/>
            <person name="Starostova Z."/>
        </authorList>
    </citation>
    <scope>NUCLEOTIDE SEQUENCE</scope>
</reference>
<evidence type="ECO:0000256" key="6">
    <source>
        <dbReference type="ARBA" id="ARBA00022660"/>
    </source>
</evidence>
<feature type="signal peptide" evidence="16">
    <location>
        <begin position="1"/>
        <end position="17"/>
    </location>
</feature>
<keyword evidence="7 15" id="KW-0812">Transmembrane</keyword>
<dbReference type="EC" id="7.1.1.2" evidence="3 15"/>
<evidence type="ECO:0000256" key="15">
    <source>
        <dbReference type="RuleBase" id="RU004430"/>
    </source>
</evidence>
<keyword evidence="11 15" id="KW-0520">NAD</keyword>
<accession>A0A1L2BHQ9</accession>
<dbReference type="PANTHER" id="PTHR11435">
    <property type="entry name" value="NADH UBIQUINONE OXIDOREDUCTASE SUBUNIT ND6"/>
    <property type="match status" value="1"/>
</dbReference>
<comment type="catalytic activity">
    <reaction evidence="14 15">
        <text>a ubiquinone + NADH + 5 H(+)(in) = a ubiquinol + NAD(+) + 4 H(+)(out)</text>
        <dbReference type="Rhea" id="RHEA:29091"/>
        <dbReference type="Rhea" id="RHEA-COMP:9565"/>
        <dbReference type="Rhea" id="RHEA-COMP:9566"/>
        <dbReference type="ChEBI" id="CHEBI:15378"/>
        <dbReference type="ChEBI" id="CHEBI:16389"/>
        <dbReference type="ChEBI" id="CHEBI:17976"/>
        <dbReference type="ChEBI" id="CHEBI:57540"/>
        <dbReference type="ChEBI" id="CHEBI:57945"/>
        <dbReference type="EC" id="7.1.1.2"/>
    </reaction>
</comment>
<evidence type="ECO:0000256" key="2">
    <source>
        <dbReference type="ARBA" id="ARBA00005698"/>
    </source>
</evidence>
<dbReference type="Pfam" id="PF00499">
    <property type="entry name" value="Oxidored_q3"/>
    <property type="match status" value="1"/>
</dbReference>
<dbReference type="GO" id="GO:0008137">
    <property type="term" value="F:NADH dehydrogenase (ubiquinone) activity"/>
    <property type="evidence" value="ECO:0007669"/>
    <property type="project" value="UniProtKB-UniRule"/>
</dbReference>
<feature type="transmembrane region" description="Helical" evidence="15">
    <location>
        <begin position="27"/>
        <end position="46"/>
    </location>
</feature>
<evidence type="ECO:0000256" key="11">
    <source>
        <dbReference type="ARBA" id="ARBA00023027"/>
    </source>
</evidence>
<feature type="transmembrane region" description="Helical" evidence="15">
    <location>
        <begin position="87"/>
        <end position="108"/>
    </location>
</feature>
<keyword evidence="15" id="KW-0830">Ubiquinone</keyword>
<evidence type="ECO:0000256" key="13">
    <source>
        <dbReference type="ARBA" id="ARBA00023136"/>
    </source>
</evidence>
<evidence type="ECO:0000256" key="8">
    <source>
        <dbReference type="ARBA" id="ARBA00022967"/>
    </source>
</evidence>
<evidence type="ECO:0000256" key="7">
    <source>
        <dbReference type="ARBA" id="ARBA00022692"/>
    </source>
</evidence>
<keyword evidence="9 15" id="KW-0249">Electron transport</keyword>
<dbReference type="GO" id="GO:0031966">
    <property type="term" value="C:mitochondrial membrane"/>
    <property type="evidence" value="ECO:0007669"/>
    <property type="project" value="UniProtKB-SubCell"/>
</dbReference>
<evidence type="ECO:0000256" key="9">
    <source>
        <dbReference type="ARBA" id="ARBA00022982"/>
    </source>
</evidence>
<keyword evidence="16" id="KW-0732">Signal</keyword>
<keyword evidence="10 15" id="KW-1133">Transmembrane helix</keyword>